<dbReference type="Gene3D" id="3.10.100.10">
    <property type="entry name" value="Mannose-Binding Protein A, subunit A"/>
    <property type="match status" value="1"/>
</dbReference>
<dbReference type="EMBL" id="KN716653">
    <property type="protein sequence ID" value="KJH42545.1"/>
    <property type="molecule type" value="Genomic_DNA"/>
</dbReference>
<evidence type="ECO:0000313" key="2">
    <source>
        <dbReference type="Proteomes" id="UP000053766"/>
    </source>
</evidence>
<dbReference type="InterPro" id="IPR016186">
    <property type="entry name" value="C-type_lectin-like/link_sf"/>
</dbReference>
<dbReference type="OrthoDB" id="5877913at2759"/>
<dbReference type="InterPro" id="IPR016187">
    <property type="entry name" value="CTDL_fold"/>
</dbReference>
<reference evidence="1 2" key="1">
    <citation type="submission" date="2013-11" db="EMBL/GenBank/DDBJ databases">
        <title>Draft genome of the bovine lungworm Dictyocaulus viviparus.</title>
        <authorList>
            <person name="Mitreva M."/>
        </authorList>
    </citation>
    <scope>NUCLEOTIDE SEQUENCE [LARGE SCALE GENOMIC DNA]</scope>
    <source>
        <strain evidence="1 2">HannoverDv2000</strain>
    </source>
</reference>
<dbReference type="STRING" id="29172.A0A0D8XD38"/>
<name>A0A0D8XD38_DICVI</name>
<proteinExistence type="predicted"/>
<dbReference type="AlphaFoldDB" id="A0A0D8XD38"/>
<evidence type="ECO:0008006" key="3">
    <source>
        <dbReference type="Google" id="ProtNLM"/>
    </source>
</evidence>
<keyword evidence="2" id="KW-1185">Reference proteome</keyword>
<reference evidence="2" key="2">
    <citation type="journal article" date="2016" name="Sci. Rep.">
        <title>Dictyocaulus viviparus genome, variome and transcriptome elucidate lungworm biology and support future intervention.</title>
        <authorList>
            <person name="McNulty S.N."/>
            <person name="Strube C."/>
            <person name="Rosa B.A."/>
            <person name="Martin J.C."/>
            <person name="Tyagi R."/>
            <person name="Choi Y.J."/>
            <person name="Wang Q."/>
            <person name="Hallsworth Pepin K."/>
            <person name="Zhang X."/>
            <person name="Ozersky P."/>
            <person name="Wilson R.K."/>
            <person name="Sternberg P.W."/>
            <person name="Gasser R.B."/>
            <person name="Mitreva M."/>
        </authorList>
    </citation>
    <scope>NUCLEOTIDE SEQUENCE [LARGE SCALE GENOMIC DNA]</scope>
    <source>
        <strain evidence="2">HannoverDv2000</strain>
    </source>
</reference>
<protein>
    <recommendedName>
        <fullName evidence="3">C-type lectin domain-containing protein</fullName>
    </recommendedName>
</protein>
<dbReference type="Proteomes" id="UP000053766">
    <property type="component" value="Unassembled WGS sequence"/>
</dbReference>
<gene>
    <name evidence="1" type="ORF">DICVIV_11469</name>
</gene>
<dbReference type="SUPFAM" id="SSF56436">
    <property type="entry name" value="C-type lectin-like"/>
    <property type="match status" value="1"/>
</dbReference>
<accession>A0A0D8XD38</accession>
<organism evidence="1 2">
    <name type="scientific">Dictyocaulus viviparus</name>
    <name type="common">Bovine lungworm</name>
    <dbReference type="NCBI Taxonomy" id="29172"/>
    <lineage>
        <taxon>Eukaryota</taxon>
        <taxon>Metazoa</taxon>
        <taxon>Ecdysozoa</taxon>
        <taxon>Nematoda</taxon>
        <taxon>Chromadorea</taxon>
        <taxon>Rhabditida</taxon>
        <taxon>Rhabditina</taxon>
        <taxon>Rhabditomorpha</taxon>
        <taxon>Strongyloidea</taxon>
        <taxon>Metastrongylidae</taxon>
        <taxon>Dictyocaulus</taxon>
    </lineage>
</organism>
<sequence length="93" mass="10662">MMNGKFYKLPNFQHVYSYSSTSYNYCICIRLVLFADVVAGPCENGWRYFPVTNACYKLMEDELPWSAAEFKCLFQGAHHASIENAAENQFVNG</sequence>
<dbReference type="CDD" id="cd00037">
    <property type="entry name" value="CLECT"/>
    <property type="match status" value="1"/>
</dbReference>
<evidence type="ECO:0000313" key="1">
    <source>
        <dbReference type="EMBL" id="KJH42545.1"/>
    </source>
</evidence>